<evidence type="ECO:0000259" key="1">
    <source>
        <dbReference type="Pfam" id="PF08241"/>
    </source>
</evidence>
<protein>
    <submittedName>
        <fullName evidence="2">Class I SAM-dependent methyltransferase</fullName>
    </submittedName>
</protein>
<reference evidence="2 3" key="1">
    <citation type="submission" date="2024-06" db="EMBL/GenBank/DDBJ databases">
        <title>The Natural Products Discovery Center: Release of the First 8490 Sequenced Strains for Exploring Actinobacteria Biosynthetic Diversity.</title>
        <authorList>
            <person name="Kalkreuter E."/>
            <person name="Kautsar S.A."/>
            <person name="Yang D."/>
            <person name="Bader C.D."/>
            <person name="Teijaro C.N."/>
            <person name="Fluegel L."/>
            <person name="Davis C.M."/>
            <person name="Simpson J.R."/>
            <person name="Lauterbach L."/>
            <person name="Steele A.D."/>
            <person name="Gui C."/>
            <person name="Meng S."/>
            <person name="Li G."/>
            <person name="Viehrig K."/>
            <person name="Ye F."/>
            <person name="Su P."/>
            <person name="Kiefer A.F."/>
            <person name="Nichols A."/>
            <person name="Cepeda A.J."/>
            <person name="Yan W."/>
            <person name="Fan B."/>
            <person name="Jiang Y."/>
            <person name="Adhikari A."/>
            <person name="Zheng C.-J."/>
            <person name="Schuster L."/>
            <person name="Cowan T.M."/>
            <person name="Smanski M.J."/>
            <person name="Chevrette M.G."/>
            <person name="De Carvalho L.P.S."/>
            <person name="Shen B."/>
        </authorList>
    </citation>
    <scope>NUCLEOTIDE SEQUENCE [LARGE SCALE GENOMIC DNA]</scope>
    <source>
        <strain evidence="2 3">NPDC050403</strain>
    </source>
</reference>
<dbReference type="PANTHER" id="PTHR43861:SF1">
    <property type="entry name" value="TRANS-ACONITATE 2-METHYLTRANSFERASE"/>
    <property type="match status" value="1"/>
</dbReference>
<dbReference type="GO" id="GO:0008168">
    <property type="term" value="F:methyltransferase activity"/>
    <property type="evidence" value="ECO:0007669"/>
    <property type="project" value="UniProtKB-KW"/>
</dbReference>
<keyword evidence="2" id="KW-0489">Methyltransferase</keyword>
<dbReference type="Pfam" id="PF08241">
    <property type="entry name" value="Methyltransf_11"/>
    <property type="match status" value="1"/>
</dbReference>
<dbReference type="SUPFAM" id="SSF53335">
    <property type="entry name" value="S-adenosyl-L-methionine-dependent methyltransferases"/>
    <property type="match status" value="1"/>
</dbReference>
<dbReference type="PANTHER" id="PTHR43861">
    <property type="entry name" value="TRANS-ACONITATE 2-METHYLTRANSFERASE-RELATED"/>
    <property type="match status" value="1"/>
</dbReference>
<dbReference type="InterPro" id="IPR029063">
    <property type="entry name" value="SAM-dependent_MTases_sf"/>
</dbReference>
<keyword evidence="3" id="KW-1185">Reference proteome</keyword>
<dbReference type="InterPro" id="IPR013216">
    <property type="entry name" value="Methyltransf_11"/>
</dbReference>
<gene>
    <name evidence="2" type="ORF">AB0I48_13585</name>
</gene>
<proteinExistence type="predicted"/>
<organism evidence="2 3">
    <name type="scientific">Nocardia aurea</name>
    <dbReference type="NCBI Taxonomy" id="2144174"/>
    <lineage>
        <taxon>Bacteria</taxon>
        <taxon>Bacillati</taxon>
        <taxon>Actinomycetota</taxon>
        <taxon>Actinomycetes</taxon>
        <taxon>Mycobacteriales</taxon>
        <taxon>Nocardiaceae</taxon>
        <taxon>Nocardia</taxon>
    </lineage>
</organism>
<name>A0ABV3FT35_9NOCA</name>
<evidence type="ECO:0000313" key="3">
    <source>
        <dbReference type="Proteomes" id="UP001551695"/>
    </source>
</evidence>
<accession>A0ABV3FT35</accession>
<dbReference type="Gene3D" id="3.40.50.150">
    <property type="entry name" value="Vaccinia Virus protein VP39"/>
    <property type="match status" value="1"/>
</dbReference>
<feature type="domain" description="Methyltransferase type 11" evidence="1">
    <location>
        <begin position="50"/>
        <end position="140"/>
    </location>
</feature>
<dbReference type="GO" id="GO:0032259">
    <property type="term" value="P:methylation"/>
    <property type="evidence" value="ECO:0007669"/>
    <property type="project" value="UniProtKB-KW"/>
</dbReference>
<sequence>MTSRIDAEYADPTPLRVRIDTHEHYSESANHPTADVLAALELSGTEHLADIGCGDARFLAELVTAGHHGRLVGIDNSPAMVAAADLVPGVLGVLADAERIPFDDNTFDALTARHMLYHVEDPRSALDEFRRTTRPGGTVAVVVNHPNNCPRTVELVTAHADTYGIEQTETFRASVDSDSLPLLMSEVFGAVRVHRSDNALVFDRAEPLVRFAESLFGLYGVPADHPERDAILDDLRDDVDDWFAAHPGEKWRDPKGYVVVAARVDEG</sequence>
<comment type="caution">
    <text evidence="2">The sequence shown here is derived from an EMBL/GenBank/DDBJ whole genome shotgun (WGS) entry which is preliminary data.</text>
</comment>
<keyword evidence="2" id="KW-0808">Transferase</keyword>
<dbReference type="EMBL" id="JBFAKC010000005">
    <property type="protein sequence ID" value="MEV0708591.1"/>
    <property type="molecule type" value="Genomic_DNA"/>
</dbReference>
<dbReference type="Proteomes" id="UP001551695">
    <property type="component" value="Unassembled WGS sequence"/>
</dbReference>
<dbReference type="CDD" id="cd02440">
    <property type="entry name" value="AdoMet_MTases"/>
    <property type="match status" value="1"/>
</dbReference>
<evidence type="ECO:0000313" key="2">
    <source>
        <dbReference type="EMBL" id="MEV0708591.1"/>
    </source>
</evidence>
<dbReference type="RefSeq" id="WP_355085948.1">
    <property type="nucleotide sequence ID" value="NZ_JBEXKW010000019.1"/>
</dbReference>